<feature type="domain" description="Histidine kinase" evidence="11">
    <location>
        <begin position="551"/>
        <end position="778"/>
    </location>
</feature>
<dbReference type="AlphaFoldDB" id="A0A8J2YXJ8"/>
<dbReference type="Proteomes" id="UP000646365">
    <property type="component" value="Unassembled WGS sequence"/>
</dbReference>
<evidence type="ECO:0000256" key="5">
    <source>
        <dbReference type="ARBA" id="ARBA00022679"/>
    </source>
</evidence>
<evidence type="ECO:0000313" key="15">
    <source>
        <dbReference type="EMBL" id="GGF36286.1"/>
    </source>
</evidence>
<dbReference type="Gene3D" id="3.40.50.2300">
    <property type="match status" value="2"/>
</dbReference>
<dbReference type="EC" id="2.7.13.3" evidence="3"/>
<dbReference type="Gene3D" id="1.10.287.130">
    <property type="match status" value="1"/>
</dbReference>
<evidence type="ECO:0000256" key="1">
    <source>
        <dbReference type="ARBA" id="ARBA00000085"/>
    </source>
</evidence>
<evidence type="ECO:0000313" key="16">
    <source>
        <dbReference type="Proteomes" id="UP000646365"/>
    </source>
</evidence>
<dbReference type="SMART" id="SM00388">
    <property type="entry name" value="HisKA"/>
    <property type="match status" value="1"/>
</dbReference>
<dbReference type="SUPFAM" id="SSF55785">
    <property type="entry name" value="PYP-like sensor domain (PAS domain)"/>
    <property type="match status" value="1"/>
</dbReference>
<gene>
    <name evidence="15" type="ORF">GCM10011611_48400</name>
</gene>
<dbReference type="InterPro" id="IPR011006">
    <property type="entry name" value="CheY-like_superfamily"/>
</dbReference>
<dbReference type="CDD" id="cd00082">
    <property type="entry name" value="HisKA"/>
    <property type="match status" value="1"/>
</dbReference>
<comment type="subcellular location">
    <subcellularLocation>
        <location evidence="2">Membrane</location>
    </subcellularLocation>
</comment>
<feature type="modified residue" description="4-aspartylphosphate" evidence="9">
    <location>
        <position position="840"/>
    </location>
</feature>
<dbReference type="SMART" id="SM00387">
    <property type="entry name" value="HATPase_c"/>
    <property type="match status" value="1"/>
</dbReference>
<dbReference type="FunFam" id="3.30.565.10:FF:000006">
    <property type="entry name" value="Sensor histidine kinase WalK"/>
    <property type="match status" value="1"/>
</dbReference>
<dbReference type="Gene3D" id="3.30.450.20">
    <property type="entry name" value="PAS domain"/>
    <property type="match status" value="1"/>
</dbReference>
<dbReference type="InterPro" id="IPR038188">
    <property type="entry name" value="TorS_sensor_sf"/>
</dbReference>
<organism evidence="15 16">
    <name type="scientific">Aliidongia dinghuensis</name>
    <dbReference type="NCBI Taxonomy" id="1867774"/>
    <lineage>
        <taxon>Bacteria</taxon>
        <taxon>Pseudomonadati</taxon>
        <taxon>Pseudomonadota</taxon>
        <taxon>Alphaproteobacteria</taxon>
        <taxon>Rhodospirillales</taxon>
        <taxon>Dongiaceae</taxon>
        <taxon>Aliidongia</taxon>
    </lineage>
</organism>
<reference evidence="15" key="1">
    <citation type="journal article" date="2014" name="Int. J. Syst. Evol. Microbiol.">
        <title>Complete genome sequence of Corynebacterium casei LMG S-19264T (=DSM 44701T), isolated from a smear-ripened cheese.</title>
        <authorList>
            <consortium name="US DOE Joint Genome Institute (JGI-PGF)"/>
            <person name="Walter F."/>
            <person name="Albersmeier A."/>
            <person name="Kalinowski J."/>
            <person name="Ruckert C."/>
        </authorList>
    </citation>
    <scope>NUCLEOTIDE SEQUENCE</scope>
    <source>
        <strain evidence="15">CGMCC 1.15725</strain>
    </source>
</reference>
<evidence type="ECO:0000259" key="13">
    <source>
        <dbReference type="PROSITE" id="PS50112"/>
    </source>
</evidence>
<feature type="domain" description="Response regulatory" evidence="12">
    <location>
        <begin position="791"/>
        <end position="908"/>
    </location>
</feature>
<name>A0A8J2YXJ8_9PROT</name>
<feature type="transmembrane region" description="Helical" evidence="10">
    <location>
        <begin position="12"/>
        <end position="34"/>
    </location>
</feature>
<evidence type="ECO:0000256" key="8">
    <source>
        <dbReference type="ARBA" id="ARBA00023136"/>
    </source>
</evidence>
<keyword evidence="16" id="KW-1185">Reference proteome</keyword>
<keyword evidence="6" id="KW-0418">Kinase</keyword>
<keyword evidence="4 9" id="KW-0597">Phosphoprotein</keyword>
<keyword evidence="5" id="KW-0808">Transferase</keyword>
<dbReference type="PROSITE" id="PS50885">
    <property type="entry name" value="HAMP"/>
    <property type="match status" value="1"/>
</dbReference>
<dbReference type="SMART" id="SM00448">
    <property type="entry name" value="REC"/>
    <property type="match status" value="2"/>
</dbReference>
<dbReference type="InterPro" id="IPR036890">
    <property type="entry name" value="HATPase_C_sf"/>
</dbReference>
<dbReference type="SUPFAM" id="SSF55874">
    <property type="entry name" value="ATPase domain of HSP90 chaperone/DNA topoisomerase II/histidine kinase"/>
    <property type="match status" value="1"/>
</dbReference>
<evidence type="ECO:0000256" key="6">
    <source>
        <dbReference type="ARBA" id="ARBA00022777"/>
    </source>
</evidence>
<keyword evidence="10" id="KW-0812">Transmembrane</keyword>
<dbReference type="Pfam" id="PF00512">
    <property type="entry name" value="HisKA"/>
    <property type="match status" value="1"/>
</dbReference>
<dbReference type="InterPro" id="IPR003661">
    <property type="entry name" value="HisK_dim/P_dom"/>
</dbReference>
<dbReference type="InterPro" id="IPR003660">
    <property type="entry name" value="HAMP_dom"/>
</dbReference>
<dbReference type="InterPro" id="IPR000014">
    <property type="entry name" value="PAS"/>
</dbReference>
<dbReference type="InterPro" id="IPR003594">
    <property type="entry name" value="HATPase_dom"/>
</dbReference>
<dbReference type="Gene3D" id="1.20.58.920">
    <property type="match status" value="1"/>
</dbReference>
<dbReference type="CDD" id="cd00130">
    <property type="entry name" value="PAS"/>
    <property type="match status" value="1"/>
</dbReference>
<keyword evidence="10" id="KW-1133">Transmembrane helix</keyword>
<evidence type="ECO:0000256" key="9">
    <source>
        <dbReference type="PROSITE-ProRule" id="PRU00169"/>
    </source>
</evidence>
<evidence type="ECO:0000259" key="11">
    <source>
        <dbReference type="PROSITE" id="PS50109"/>
    </source>
</evidence>
<comment type="caution">
    <text evidence="15">The sequence shown here is derived from an EMBL/GenBank/DDBJ whole genome shotgun (WGS) entry which is preliminary data.</text>
</comment>
<dbReference type="SUPFAM" id="SSF47384">
    <property type="entry name" value="Homodimeric domain of signal transducing histidine kinase"/>
    <property type="match status" value="1"/>
</dbReference>
<evidence type="ECO:0000259" key="14">
    <source>
        <dbReference type="PROSITE" id="PS50885"/>
    </source>
</evidence>
<accession>A0A8J2YXJ8</accession>
<keyword evidence="8 10" id="KW-0472">Membrane</keyword>
<comment type="catalytic activity">
    <reaction evidence="1">
        <text>ATP + protein L-histidine = ADP + protein N-phospho-L-histidine.</text>
        <dbReference type="EC" id="2.7.13.3"/>
    </reaction>
</comment>
<reference evidence="15" key="2">
    <citation type="submission" date="2020-09" db="EMBL/GenBank/DDBJ databases">
        <authorList>
            <person name="Sun Q."/>
            <person name="Zhou Y."/>
        </authorList>
    </citation>
    <scope>NUCLEOTIDE SEQUENCE</scope>
    <source>
        <strain evidence="15">CGMCC 1.15725</strain>
    </source>
</reference>
<protein>
    <recommendedName>
        <fullName evidence="3">histidine kinase</fullName>
        <ecNumber evidence="3">2.7.13.3</ecNumber>
    </recommendedName>
</protein>
<dbReference type="FunFam" id="1.10.287.130:FF:000001">
    <property type="entry name" value="Two-component sensor histidine kinase"/>
    <property type="match status" value="1"/>
</dbReference>
<dbReference type="PRINTS" id="PR00344">
    <property type="entry name" value="BCTRLSENSOR"/>
</dbReference>
<sequence length="1053" mass="113686">MGILHLKIAARLTLGLMLLAGLTVFVGSIAFLSFAHLRRDFDQIATVDLPVIGAASQLSQQAQSIVASAPALVVADNQFARRTLALRIVDQVTALDEFIKRLKAKGVGGDRFEMLTQLRTSLFENLTLLDHAVERKLDLEQRVSGQLRDLGALAEQLRSLQGPEDPGSDGAPSAKLQALIARGMDKRQLDAFAQNLAAHEAAARTFDAWRFNAGQTIAALLTAADATQVPALETMRRSIERQLETGTTLVANLPAPIREPAAAWQTALGNMVLGDKGLLASRASYLDTTRAIQSALAANKVFADRFDAAAAKVADDIEQDILDTSGAISELTHRQIHRIFALTALCILAALAILIYIRRSVIDRLRRLRETMRTHVAGEPAAIDISGSDEIADMARALEFFVGTISEREIALAASESRLRSVTANLPGAILRLAGRPQGPLVISYISEGLRELIGRTPESLVGIDDAIFDLMPAGERGAFVTALARSSERQEQVLFEFRPTAQEGNAGAKWLRFLSFPRPGDNGETVWDGLILDSTEWKQADLAKRAFVSTVSHELRTPLTSIQGSLGLVAGGAMGALPEGARRLVDIANSNCQRLTRLINDILDIEKIEQGHMEFDLKPQALMPLLRQAVEANRGYGLPRGVHLKLIELDPDLEIEVDADRFIQVVNNLVSNAIKYSPEGGQVEIGARSHEGTQGGLHGNEVRIFVSDHGDGIPKAFRERLFSRFTQADSSDRRAKGGTGLGLSIAKAIVERFDGRIGFDTAEGQGTTFYFDLHATTLSTGTAAPPLPRRVLVCEDDPMFADMIGDMIQRRGSSARIVHTAAALKEALTEEPFDTLILDLLLPDGDGIAVLRGLRAAPETANLPVIVVSARAEEAHAEVNGSVLGILDWIGKPINPHRLTQALAGAMRPVGAGKANILHVEDDEDLSAVLQHLVGNRAEMTSVHTRREAAALLEREQFDLIILDLGLPDGTGYELLAYLAEHRVHRLTPVLIFSAQAPDPARSRAVADVLLKSVTSNAELLDHIEALLAGGHQVRPALASDPLHNSESSTSA</sequence>
<dbReference type="GO" id="GO:0005886">
    <property type="term" value="C:plasma membrane"/>
    <property type="evidence" value="ECO:0007669"/>
    <property type="project" value="TreeGrafter"/>
</dbReference>
<dbReference type="RefSeq" id="WP_189050609.1">
    <property type="nucleotide sequence ID" value="NZ_BMJQ01000014.1"/>
</dbReference>
<dbReference type="GO" id="GO:0009927">
    <property type="term" value="F:histidine phosphotransfer kinase activity"/>
    <property type="evidence" value="ECO:0007669"/>
    <property type="project" value="TreeGrafter"/>
</dbReference>
<feature type="transmembrane region" description="Helical" evidence="10">
    <location>
        <begin position="339"/>
        <end position="357"/>
    </location>
</feature>
<dbReference type="InterPro" id="IPR035965">
    <property type="entry name" value="PAS-like_dom_sf"/>
</dbReference>
<dbReference type="EMBL" id="BMJQ01000014">
    <property type="protein sequence ID" value="GGF36286.1"/>
    <property type="molecule type" value="Genomic_DNA"/>
</dbReference>
<feature type="domain" description="HAMP" evidence="14">
    <location>
        <begin position="359"/>
        <end position="410"/>
    </location>
</feature>
<dbReference type="Pfam" id="PF02518">
    <property type="entry name" value="HATPase_c"/>
    <property type="match status" value="1"/>
</dbReference>
<dbReference type="SUPFAM" id="SSF52172">
    <property type="entry name" value="CheY-like"/>
    <property type="match status" value="2"/>
</dbReference>
<dbReference type="PROSITE" id="PS50109">
    <property type="entry name" value="HIS_KIN"/>
    <property type="match status" value="1"/>
</dbReference>
<dbReference type="InterPro" id="IPR036097">
    <property type="entry name" value="HisK_dim/P_sf"/>
</dbReference>
<evidence type="ECO:0000256" key="4">
    <source>
        <dbReference type="ARBA" id="ARBA00022553"/>
    </source>
</evidence>
<dbReference type="GO" id="GO:0000155">
    <property type="term" value="F:phosphorelay sensor kinase activity"/>
    <property type="evidence" value="ECO:0007669"/>
    <property type="project" value="InterPro"/>
</dbReference>
<dbReference type="PANTHER" id="PTHR43047">
    <property type="entry name" value="TWO-COMPONENT HISTIDINE PROTEIN KINASE"/>
    <property type="match status" value="1"/>
</dbReference>
<proteinExistence type="predicted"/>
<dbReference type="InterPro" id="IPR004358">
    <property type="entry name" value="Sig_transdc_His_kin-like_C"/>
</dbReference>
<dbReference type="InterPro" id="IPR001789">
    <property type="entry name" value="Sig_transdc_resp-reg_receiver"/>
</dbReference>
<dbReference type="PANTHER" id="PTHR43047:SF72">
    <property type="entry name" value="OSMOSENSING HISTIDINE PROTEIN KINASE SLN1"/>
    <property type="match status" value="1"/>
</dbReference>
<feature type="modified residue" description="4-aspartylphosphate" evidence="9">
    <location>
        <position position="965"/>
    </location>
</feature>
<evidence type="ECO:0000256" key="7">
    <source>
        <dbReference type="ARBA" id="ARBA00023012"/>
    </source>
</evidence>
<dbReference type="InterPro" id="IPR005467">
    <property type="entry name" value="His_kinase_dom"/>
</dbReference>
<dbReference type="PROSITE" id="PS50112">
    <property type="entry name" value="PAS"/>
    <property type="match status" value="1"/>
</dbReference>
<evidence type="ECO:0000256" key="3">
    <source>
        <dbReference type="ARBA" id="ARBA00012438"/>
    </source>
</evidence>
<dbReference type="Pfam" id="PF00072">
    <property type="entry name" value="Response_reg"/>
    <property type="match status" value="2"/>
</dbReference>
<evidence type="ECO:0000256" key="2">
    <source>
        <dbReference type="ARBA" id="ARBA00004370"/>
    </source>
</evidence>
<dbReference type="PROSITE" id="PS50110">
    <property type="entry name" value="RESPONSE_REGULATORY"/>
    <property type="match status" value="2"/>
</dbReference>
<keyword evidence="7" id="KW-0902">Two-component regulatory system</keyword>
<dbReference type="Gene3D" id="6.10.340.10">
    <property type="match status" value="1"/>
</dbReference>
<dbReference type="Pfam" id="PF21689">
    <property type="entry name" value="TorS_sensor_domain"/>
    <property type="match status" value="1"/>
</dbReference>
<evidence type="ECO:0000259" key="12">
    <source>
        <dbReference type="PROSITE" id="PS50110"/>
    </source>
</evidence>
<dbReference type="Gene3D" id="3.30.565.10">
    <property type="entry name" value="Histidine kinase-like ATPase, C-terminal domain"/>
    <property type="match status" value="1"/>
</dbReference>
<feature type="domain" description="PAS" evidence="13">
    <location>
        <begin position="415"/>
        <end position="491"/>
    </location>
</feature>
<feature type="domain" description="Response regulatory" evidence="12">
    <location>
        <begin position="917"/>
        <end position="1028"/>
    </location>
</feature>
<evidence type="ECO:0000256" key="10">
    <source>
        <dbReference type="SAM" id="Phobius"/>
    </source>
</evidence>